<evidence type="ECO:0000313" key="3">
    <source>
        <dbReference type="EMBL" id="MBB6055985.1"/>
    </source>
</evidence>
<dbReference type="GO" id="GO:0009252">
    <property type="term" value="P:peptidoglycan biosynthetic process"/>
    <property type="evidence" value="ECO:0007669"/>
    <property type="project" value="UniProtKB-UniRule"/>
</dbReference>
<dbReference type="Gene3D" id="3.40.1180.10">
    <property type="entry name" value="Decaprenyl diphosphate synthase-like"/>
    <property type="match status" value="1"/>
</dbReference>
<feature type="binding site" evidence="2">
    <location>
        <begin position="198"/>
        <end position="200"/>
    </location>
    <ligand>
        <name>substrate</name>
    </ligand>
</feature>
<dbReference type="GO" id="GO:0005829">
    <property type="term" value="C:cytosol"/>
    <property type="evidence" value="ECO:0007669"/>
    <property type="project" value="TreeGrafter"/>
</dbReference>
<feature type="binding site" evidence="2">
    <location>
        <position position="41"/>
    </location>
    <ligand>
        <name>substrate</name>
    </ligand>
</feature>
<dbReference type="EC" id="2.5.1.31" evidence="2"/>
<feature type="binding site" evidence="2">
    <location>
        <position position="192"/>
    </location>
    <ligand>
        <name>substrate</name>
    </ligand>
</feature>
<protein>
    <recommendedName>
        <fullName evidence="2">Ditrans,polycis-undecaprenyl-diphosphate synthase ((2E,6E)-farnesyl-diphosphate specific)</fullName>
        <ecNumber evidence="2">2.5.1.31</ecNumber>
    </recommendedName>
    <alternativeName>
        <fullName evidence="2">Ditrans,polycis-undecaprenylcistransferase</fullName>
    </alternativeName>
    <alternativeName>
        <fullName evidence="2">Undecaprenyl diphosphate synthase</fullName>
        <shortName evidence="2">UDS</shortName>
    </alternativeName>
    <alternativeName>
        <fullName evidence="2">Undecaprenyl pyrophosphate synthase</fullName>
        <shortName evidence="2">UPP synthase</shortName>
    </alternativeName>
</protein>
<dbReference type="InterPro" id="IPR001441">
    <property type="entry name" value="UPP_synth-like"/>
</dbReference>
<keyword evidence="4" id="KW-1185">Reference proteome</keyword>
<feature type="binding site" evidence="2">
    <location>
        <begin position="69"/>
        <end position="71"/>
    </location>
    <ligand>
        <name>substrate</name>
    </ligand>
</feature>
<feature type="binding site" evidence="2">
    <location>
        <position position="29"/>
    </location>
    <ligand>
        <name>substrate</name>
    </ligand>
</feature>
<keyword evidence="2" id="KW-0133">Cell shape</keyword>
<dbReference type="NCBIfam" id="TIGR00055">
    <property type="entry name" value="uppS"/>
    <property type="match status" value="1"/>
</dbReference>
<keyword evidence="2" id="KW-0479">Metal-binding</keyword>
<dbReference type="Proteomes" id="UP000585721">
    <property type="component" value="Unassembled WGS sequence"/>
</dbReference>
<feature type="binding site" evidence="2">
    <location>
        <position position="75"/>
    </location>
    <ligand>
        <name>substrate</name>
    </ligand>
</feature>
<comment type="similarity">
    <text evidence="2">Belongs to the UPP synthase family.</text>
</comment>
<dbReference type="PANTHER" id="PTHR10291">
    <property type="entry name" value="DEHYDRODOLICHYL DIPHOSPHATE SYNTHASE FAMILY MEMBER"/>
    <property type="match status" value="1"/>
</dbReference>
<dbReference type="GO" id="GO:0008360">
    <property type="term" value="P:regulation of cell shape"/>
    <property type="evidence" value="ECO:0007669"/>
    <property type="project" value="UniProtKB-KW"/>
</dbReference>
<feature type="binding site" evidence="2">
    <location>
        <position position="37"/>
    </location>
    <ligand>
        <name>substrate</name>
    </ligand>
</feature>
<organism evidence="3 4">
    <name type="scientific">Tolumonas osonensis</name>
    <dbReference type="NCBI Taxonomy" id="675874"/>
    <lineage>
        <taxon>Bacteria</taxon>
        <taxon>Pseudomonadati</taxon>
        <taxon>Pseudomonadota</taxon>
        <taxon>Gammaproteobacteria</taxon>
        <taxon>Aeromonadales</taxon>
        <taxon>Aeromonadaceae</taxon>
        <taxon>Tolumonas</taxon>
    </lineage>
</organism>
<dbReference type="PROSITE" id="PS01066">
    <property type="entry name" value="UPP_SYNTHASE"/>
    <property type="match status" value="1"/>
</dbReference>
<gene>
    <name evidence="2" type="primary">uppS</name>
    <name evidence="3" type="ORF">HNR75_001915</name>
</gene>
<dbReference type="InterPro" id="IPR036424">
    <property type="entry name" value="UPP_synth-like_sf"/>
</dbReference>
<keyword evidence="2" id="KW-0573">Peptidoglycan synthesis</keyword>
<dbReference type="InterPro" id="IPR018520">
    <property type="entry name" value="UPP_synth-like_CS"/>
</dbReference>
<dbReference type="Pfam" id="PF01255">
    <property type="entry name" value="Prenyltransf"/>
    <property type="match status" value="1"/>
</dbReference>
<evidence type="ECO:0000256" key="2">
    <source>
        <dbReference type="HAMAP-Rule" id="MF_01139"/>
    </source>
</evidence>
<dbReference type="HAMAP" id="MF_01139">
    <property type="entry name" value="ISPT"/>
    <property type="match status" value="1"/>
</dbReference>
<keyword evidence="2" id="KW-0460">Magnesium</keyword>
<dbReference type="RefSeq" id="WP_188026729.1">
    <property type="nucleotide sequence ID" value="NZ_JACHGR010000006.1"/>
</dbReference>
<dbReference type="CDD" id="cd00475">
    <property type="entry name" value="Cis_IPPS"/>
    <property type="match status" value="1"/>
</dbReference>
<evidence type="ECO:0000256" key="1">
    <source>
        <dbReference type="ARBA" id="ARBA00022679"/>
    </source>
</evidence>
<sequence length="259" mass="28925">MTLPDAISGIANQSMPKHVAIIMDGNGRWAQQRGKIRVAGHKAGVTSVRQVVSVASRMGIKALTLFAFSSENWRRPESEVSALMELFMIMLGREVRKLHDGNIRLRIIGDIRGFSERLQKKIHDAEVLTANNDGMILNIAANYGGRWDIVHACQQVAAKVAQGDLLPEQISESLLSQHLSCADIPEVDLLIRTGGDHRVSNFLLWQIAYAELFFTPVLWPDFGEDQFMEAIASFVSRERRFGCTGDQIKEWLVSSVKHS</sequence>
<comment type="caution">
    <text evidence="3">The sequence shown here is derived from an EMBL/GenBank/DDBJ whole genome shotgun (WGS) entry which is preliminary data.</text>
</comment>
<comment type="function">
    <text evidence="2">Catalyzes the sequential condensation of isopentenyl diphosphate (IPP) with (2E,6E)-farnesyl diphosphate (E,E-FPP) to yield (2Z,6Z,10Z,14Z,18Z,22Z,26Z,30Z,34E,38E)-undecaprenyl diphosphate (di-trans,octa-cis-UPP). UPP is the precursor of glycosyl carrier lipid in the biosynthesis of bacterial cell wall polysaccharide components such as peptidoglycan and lipopolysaccharide.</text>
</comment>
<feature type="binding site" evidence="2">
    <location>
        <position position="24"/>
    </location>
    <ligand>
        <name>Mg(2+)</name>
        <dbReference type="ChEBI" id="CHEBI:18420"/>
    </ligand>
</feature>
<comment type="catalytic activity">
    <reaction evidence="2">
        <text>8 isopentenyl diphosphate + (2E,6E)-farnesyl diphosphate = di-trans,octa-cis-undecaprenyl diphosphate + 8 diphosphate</text>
        <dbReference type="Rhea" id="RHEA:27551"/>
        <dbReference type="ChEBI" id="CHEBI:33019"/>
        <dbReference type="ChEBI" id="CHEBI:58405"/>
        <dbReference type="ChEBI" id="CHEBI:128769"/>
        <dbReference type="ChEBI" id="CHEBI:175763"/>
        <dbReference type="EC" id="2.5.1.31"/>
    </reaction>
</comment>
<dbReference type="GO" id="GO:0016094">
    <property type="term" value="P:polyprenol biosynthetic process"/>
    <property type="evidence" value="ECO:0007669"/>
    <property type="project" value="TreeGrafter"/>
</dbReference>
<dbReference type="GO" id="GO:0008834">
    <property type="term" value="F:ditrans,polycis-undecaprenyl-diphosphate synthase [(2E,6E)-farnesyl-diphosphate specific] activity"/>
    <property type="evidence" value="ECO:0007669"/>
    <property type="project" value="UniProtKB-UniRule"/>
</dbReference>
<accession>A0A841GKY8</accession>
<proteinExistence type="inferred from homology"/>
<dbReference type="SUPFAM" id="SSF64005">
    <property type="entry name" value="Undecaprenyl diphosphate synthase"/>
    <property type="match status" value="1"/>
</dbReference>
<feature type="binding site" evidence="2">
    <location>
        <position position="211"/>
    </location>
    <ligand>
        <name>Mg(2+)</name>
        <dbReference type="ChEBI" id="CHEBI:18420"/>
    </ligand>
</feature>
<dbReference type="GO" id="GO:0071555">
    <property type="term" value="P:cell wall organization"/>
    <property type="evidence" value="ECO:0007669"/>
    <property type="project" value="UniProtKB-KW"/>
</dbReference>
<dbReference type="FunFam" id="3.40.1180.10:FF:000001">
    <property type="entry name" value="(2E,6E)-farnesyl-diphosphate-specific ditrans,polycis-undecaprenyl-diphosphate synthase"/>
    <property type="match status" value="1"/>
</dbReference>
<dbReference type="PANTHER" id="PTHR10291:SF0">
    <property type="entry name" value="DEHYDRODOLICHYL DIPHOSPHATE SYNTHASE 2"/>
    <property type="match status" value="1"/>
</dbReference>
<reference evidence="3 4" key="1">
    <citation type="submission" date="2020-08" db="EMBL/GenBank/DDBJ databases">
        <title>Genomic Encyclopedia of Type Strains, Phase IV (KMG-IV): sequencing the most valuable type-strain genomes for metagenomic binning, comparative biology and taxonomic classification.</title>
        <authorList>
            <person name="Goeker M."/>
        </authorList>
    </citation>
    <scope>NUCLEOTIDE SEQUENCE [LARGE SCALE GENOMIC DNA]</scope>
    <source>
        <strain evidence="3 4">DSM 22975</strain>
    </source>
</reference>
<keyword evidence="2" id="KW-0961">Cell wall biogenesis/degradation</keyword>
<feature type="active site" evidence="2">
    <location>
        <position position="24"/>
    </location>
</feature>
<keyword evidence="1 2" id="KW-0808">Transferase</keyword>
<feature type="binding site" evidence="2">
    <location>
        <position position="73"/>
    </location>
    <ligand>
        <name>substrate</name>
    </ligand>
</feature>
<comment type="subunit">
    <text evidence="2">Homodimer.</text>
</comment>
<feature type="active site" description="Proton acceptor" evidence="2">
    <location>
        <position position="72"/>
    </location>
</feature>
<dbReference type="GO" id="GO:0000287">
    <property type="term" value="F:magnesium ion binding"/>
    <property type="evidence" value="ECO:0007669"/>
    <property type="project" value="UniProtKB-UniRule"/>
</dbReference>
<evidence type="ECO:0000313" key="4">
    <source>
        <dbReference type="Proteomes" id="UP000585721"/>
    </source>
</evidence>
<dbReference type="EMBL" id="JACHGR010000006">
    <property type="protein sequence ID" value="MBB6055985.1"/>
    <property type="molecule type" value="Genomic_DNA"/>
</dbReference>
<dbReference type="AlphaFoldDB" id="A0A841GKY8"/>
<feature type="binding site" evidence="2">
    <location>
        <begin position="25"/>
        <end position="28"/>
    </location>
    <ligand>
        <name>substrate</name>
    </ligand>
</feature>
<comment type="cofactor">
    <cofactor evidence="2">
        <name>Mg(2+)</name>
        <dbReference type="ChEBI" id="CHEBI:18420"/>
    </cofactor>
    <text evidence="2">Binds 2 magnesium ions per subunit.</text>
</comment>
<dbReference type="NCBIfam" id="NF011405">
    <property type="entry name" value="PRK14830.1"/>
    <property type="match status" value="1"/>
</dbReference>
<name>A0A841GKY8_9GAMM</name>